<dbReference type="InterPro" id="IPR038925">
    <property type="entry name" value="At3g17800-like"/>
</dbReference>
<dbReference type="PANTHER" id="PTHR31808:SF9">
    <property type="entry name" value="F21O3.2 PROTEIN"/>
    <property type="match status" value="1"/>
</dbReference>
<evidence type="ECO:0000313" key="2">
    <source>
        <dbReference type="Proteomes" id="UP000009183"/>
    </source>
</evidence>
<evidence type="ECO:0000313" key="1">
    <source>
        <dbReference type="EMBL" id="CCB62889.1"/>
    </source>
</evidence>
<reference evidence="2" key="1">
    <citation type="journal article" date="2007" name="Nature">
        <title>The grapevine genome sequence suggests ancestral hexaploidization in major angiosperm phyla.</title>
        <authorList>
            <consortium name="The French-Italian Public Consortium for Grapevine Genome Characterization."/>
            <person name="Jaillon O."/>
            <person name="Aury J.-M."/>
            <person name="Noel B."/>
            <person name="Policriti A."/>
            <person name="Clepet C."/>
            <person name="Casagrande A."/>
            <person name="Choisne N."/>
            <person name="Aubourg S."/>
            <person name="Vitulo N."/>
            <person name="Jubin C."/>
            <person name="Vezzi A."/>
            <person name="Legeai F."/>
            <person name="Hugueney P."/>
            <person name="Dasilva C."/>
            <person name="Horner D."/>
            <person name="Mica E."/>
            <person name="Jublot D."/>
            <person name="Poulain J."/>
            <person name="Bruyere C."/>
            <person name="Billault A."/>
            <person name="Segurens B."/>
            <person name="Gouyvenoux M."/>
            <person name="Ugarte E."/>
            <person name="Cattonaro F."/>
            <person name="Anthouard V."/>
            <person name="Vico V."/>
            <person name="Del Fabbro C."/>
            <person name="Alaux M."/>
            <person name="Di Gaspero G."/>
            <person name="Dumas V."/>
            <person name="Felice N."/>
            <person name="Paillard S."/>
            <person name="Juman I."/>
            <person name="Moroldo M."/>
            <person name="Scalabrin S."/>
            <person name="Canaguier A."/>
            <person name="Le Clainche I."/>
            <person name="Malacrida G."/>
            <person name="Durand E."/>
            <person name="Pesole G."/>
            <person name="Laucou V."/>
            <person name="Chatelet P."/>
            <person name="Merdinoglu D."/>
            <person name="Delledonne M."/>
            <person name="Pezzotti M."/>
            <person name="Lecharny A."/>
            <person name="Scarpelli C."/>
            <person name="Artiguenave F."/>
            <person name="Pe M.E."/>
            <person name="Valle G."/>
            <person name="Morgante M."/>
            <person name="Caboche M."/>
            <person name="Adam-Blondon A.-F."/>
            <person name="Weissenbach J."/>
            <person name="Quetier F."/>
            <person name="Wincker P."/>
        </authorList>
    </citation>
    <scope>NUCLEOTIDE SEQUENCE [LARGE SCALE GENOMIC DNA]</scope>
    <source>
        <strain evidence="2">cv. Pinot noir / PN40024</strain>
    </source>
</reference>
<dbReference type="AlphaFoldDB" id="F6I7H1"/>
<dbReference type="InParanoid" id="F6I7H1"/>
<name>F6I7H1_VITVI</name>
<dbReference type="HOGENOM" id="CLU_1963608_0_0_1"/>
<organism evidence="1 2">
    <name type="scientific">Vitis vinifera</name>
    <name type="common">Grape</name>
    <dbReference type="NCBI Taxonomy" id="29760"/>
    <lineage>
        <taxon>Eukaryota</taxon>
        <taxon>Viridiplantae</taxon>
        <taxon>Streptophyta</taxon>
        <taxon>Embryophyta</taxon>
        <taxon>Tracheophyta</taxon>
        <taxon>Spermatophyta</taxon>
        <taxon>Magnoliopsida</taxon>
        <taxon>eudicotyledons</taxon>
        <taxon>Gunneridae</taxon>
        <taxon>Pentapetalae</taxon>
        <taxon>rosids</taxon>
        <taxon>Vitales</taxon>
        <taxon>Vitaceae</taxon>
        <taxon>Viteae</taxon>
        <taxon>Vitis</taxon>
    </lineage>
</organism>
<gene>
    <name evidence="1" type="ORF">VIT_00s0360g00010</name>
</gene>
<dbReference type="PANTHER" id="PTHR31808">
    <property type="entry name" value="EXPRESSED PROTEIN"/>
    <property type="match status" value="1"/>
</dbReference>
<dbReference type="Proteomes" id="UP000009183">
    <property type="component" value="Unassembled WGS sequence, unordered"/>
</dbReference>
<dbReference type="EMBL" id="FN596787">
    <property type="protein sequence ID" value="CCB62889.1"/>
    <property type="molecule type" value="Genomic_DNA"/>
</dbReference>
<sequence>MDYCLSRSTVLFPHLQITSSYHAHDCFPRSTTLASSKSRSSSLVVVASAEAISSLNTPLEPRSLPGKFLSGVLQNQRQLFHVAVAEQLRDLADDRDAALARMNLSYGSSSSSESCLHSDQTIRLVFII</sequence>
<proteinExistence type="predicted"/>
<protein>
    <submittedName>
        <fullName evidence="1">Uncharacterized protein</fullName>
    </submittedName>
</protein>
<keyword evidence="2" id="KW-1185">Reference proteome</keyword>
<dbReference type="PaxDb" id="29760-VIT_00s0360g00010.t01"/>
<accession>F6I7H1</accession>